<reference evidence="2" key="1">
    <citation type="journal article" date="2011" name="Genome Biol.">
        <title>The draft genome of the carcinogenic human liver fluke Clonorchis sinensis.</title>
        <authorList>
            <person name="Wang X."/>
            <person name="Chen W."/>
            <person name="Huang Y."/>
            <person name="Sun J."/>
            <person name="Men J."/>
            <person name="Liu H."/>
            <person name="Luo F."/>
            <person name="Guo L."/>
            <person name="Lv X."/>
            <person name="Deng C."/>
            <person name="Zhou C."/>
            <person name="Fan Y."/>
            <person name="Li X."/>
            <person name="Huang L."/>
            <person name="Hu Y."/>
            <person name="Liang C."/>
            <person name="Hu X."/>
            <person name="Xu J."/>
            <person name="Yu X."/>
        </authorList>
    </citation>
    <scope>NUCLEOTIDE SEQUENCE [LARGE SCALE GENOMIC DNA]</scope>
    <source>
        <strain evidence="2">Henan</strain>
    </source>
</reference>
<reference key="2">
    <citation type="submission" date="2011-10" db="EMBL/GenBank/DDBJ databases">
        <title>The genome and transcriptome sequence of Clonorchis sinensis provide insights into the carcinogenic liver fluke.</title>
        <authorList>
            <person name="Wang X."/>
            <person name="Huang Y."/>
            <person name="Chen W."/>
            <person name="Liu H."/>
            <person name="Guo L."/>
            <person name="Chen Y."/>
            <person name="Luo F."/>
            <person name="Zhou W."/>
            <person name="Sun J."/>
            <person name="Mao Q."/>
            <person name="Liang P."/>
            <person name="Zhou C."/>
            <person name="Tian Y."/>
            <person name="Men J."/>
            <person name="Lv X."/>
            <person name="Huang L."/>
            <person name="Zhou J."/>
            <person name="Hu Y."/>
            <person name="Li R."/>
            <person name="Zhang F."/>
            <person name="Lei H."/>
            <person name="Li X."/>
            <person name="Hu X."/>
            <person name="Liang C."/>
            <person name="Xu J."/>
            <person name="Wu Z."/>
            <person name="Yu X."/>
        </authorList>
    </citation>
    <scope>NUCLEOTIDE SEQUENCE</scope>
    <source>
        <strain>Henan</strain>
    </source>
</reference>
<name>G7YJ43_CLOSI</name>
<organism evidence="2 3">
    <name type="scientific">Clonorchis sinensis</name>
    <name type="common">Chinese liver fluke</name>
    <dbReference type="NCBI Taxonomy" id="79923"/>
    <lineage>
        <taxon>Eukaryota</taxon>
        <taxon>Metazoa</taxon>
        <taxon>Spiralia</taxon>
        <taxon>Lophotrochozoa</taxon>
        <taxon>Platyhelminthes</taxon>
        <taxon>Trematoda</taxon>
        <taxon>Digenea</taxon>
        <taxon>Opisthorchiida</taxon>
        <taxon>Opisthorchiata</taxon>
        <taxon>Opisthorchiidae</taxon>
        <taxon>Clonorchis</taxon>
    </lineage>
</organism>
<dbReference type="Proteomes" id="UP000008909">
    <property type="component" value="Unassembled WGS sequence"/>
</dbReference>
<evidence type="ECO:0000313" key="3">
    <source>
        <dbReference type="Proteomes" id="UP000008909"/>
    </source>
</evidence>
<protein>
    <submittedName>
        <fullName evidence="2">Uncharacterized protein</fullName>
    </submittedName>
</protein>
<evidence type="ECO:0000313" key="2">
    <source>
        <dbReference type="EMBL" id="GAA52976.1"/>
    </source>
</evidence>
<sequence>MENKFPVASVLTLNGSRTKFGGVFYDSQRTLYMVHGRFISATVYRVLDGIVGKDRTRTIKTHDCIVLHRRWMALQVSRILLENDLIACMQKAGNSPNFALLRCSSPVVSPTPVTCLWLQKDPLTGVRPPCRCWMQQKTVGTYIRLEMIAVFLRHLQGIDNMFGLELHDEPTMATPNYLIHHIIPVQQDIPQTDEVSNDNKSVPDNIPEISAPPTFEKSHQKQIQLPTTESESQVYVLRLNRRTRGELERLCKALTDANTKNTATWMKVDKELSSLNEYLALSNPGPLAVNKVIQLSDAAIMTATASLVDRRSAWTQHIGTSTKYSAGQQTSLLNLVLTNKTRFVDQVINKAPLGHSDHCVLTFDSICYWVRCKTRIRNFWRADISGMRIFLAQVKLRSATFEDLYRTIVQKVHEADAMFVPKKTSTQSDEPQVTQKDPASSGKEKSAQKAIAVLRMIRRTLTRITRTDFQILYGAYIRPLLEYANPVVCSGRTKDLSSLSASSELLRKWLTASNERQPLKDKNKPDPGNLGESLDPVYQSVNP</sequence>
<accession>G7YJ43</accession>
<dbReference type="EMBL" id="DF143392">
    <property type="protein sequence ID" value="GAA52976.1"/>
    <property type="molecule type" value="Genomic_DNA"/>
</dbReference>
<dbReference type="AlphaFoldDB" id="G7YJ43"/>
<proteinExistence type="predicted"/>
<feature type="region of interest" description="Disordered" evidence="1">
    <location>
        <begin position="420"/>
        <end position="444"/>
    </location>
</feature>
<gene>
    <name evidence="2" type="ORF">CLF_109250</name>
</gene>
<feature type="region of interest" description="Disordered" evidence="1">
    <location>
        <begin position="512"/>
        <end position="543"/>
    </location>
</feature>
<evidence type="ECO:0000256" key="1">
    <source>
        <dbReference type="SAM" id="MobiDB-lite"/>
    </source>
</evidence>
<keyword evidence="3" id="KW-1185">Reference proteome</keyword>
<feature type="compositionally biased region" description="Polar residues" evidence="1">
    <location>
        <begin position="423"/>
        <end position="438"/>
    </location>
</feature>